<dbReference type="OMA" id="SQLEINM"/>
<comment type="similarity">
    <text evidence="1 2">Belongs to the small heat shock protein (HSP20) family.</text>
</comment>
<proteinExistence type="inferred from homology"/>
<dbReference type="AlphaFoldDB" id="A0A8S1NT65"/>
<feature type="domain" description="SHSP" evidence="4">
    <location>
        <begin position="1040"/>
        <end position="1149"/>
    </location>
</feature>
<dbReference type="PANTHER" id="PTHR34726">
    <property type="entry name" value="GBP DOMAIN-CONTAINING PROTEIN"/>
    <property type="match status" value="1"/>
</dbReference>
<evidence type="ECO:0000256" key="3">
    <source>
        <dbReference type="SAM" id="Coils"/>
    </source>
</evidence>
<reference evidence="5" key="1">
    <citation type="submission" date="2021-01" db="EMBL/GenBank/DDBJ databases">
        <authorList>
            <consortium name="Genoscope - CEA"/>
            <person name="William W."/>
        </authorList>
    </citation>
    <scope>NUCLEOTIDE SEQUENCE</scope>
</reference>
<dbReference type="PANTHER" id="PTHR34726:SF3">
    <property type="entry name" value="GUANYLATE-BINDING PROTEIN N-TERMINAL DOMAIN-CONTAINING PROTEIN-RELATED"/>
    <property type="match status" value="1"/>
</dbReference>
<comment type="caution">
    <text evidence="5">The sequence shown here is derived from an EMBL/GenBank/DDBJ whole genome shotgun (WGS) entry which is preliminary data.</text>
</comment>
<dbReference type="CDD" id="cd06464">
    <property type="entry name" value="ACD_sHsps-like"/>
    <property type="match status" value="1"/>
</dbReference>
<dbReference type="PROSITE" id="PS01031">
    <property type="entry name" value="SHSP"/>
    <property type="match status" value="1"/>
</dbReference>
<dbReference type="Proteomes" id="UP000688137">
    <property type="component" value="Unassembled WGS sequence"/>
</dbReference>
<organism evidence="5 6">
    <name type="scientific">Paramecium primaurelia</name>
    <dbReference type="NCBI Taxonomy" id="5886"/>
    <lineage>
        <taxon>Eukaryota</taxon>
        <taxon>Sar</taxon>
        <taxon>Alveolata</taxon>
        <taxon>Ciliophora</taxon>
        <taxon>Intramacronucleata</taxon>
        <taxon>Oligohymenophorea</taxon>
        <taxon>Peniculida</taxon>
        <taxon>Parameciidae</taxon>
        <taxon>Paramecium</taxon>
    </lineage>
</organism>
<name>A0A8S1NT65_PARPR</name>
<evidence type="ECO:0000256" key="1">
    <source>
        <dbReference type="PROSITE-ProRule" id="PRU00285"/>
    </source>
</evidence>
<dbReference type="EMBL" id="CAJJDM010000101">
    <property type="protein sequence ID" value="CAD8095442.1"/>
    <property type="molecule type" value="Genomic_DNA"/>
</dbReference>
<dbReference type="InterPro" id="IPR002068">
    <property type="entry name" value="A-crystallin/Hsp20_dom"/>
</dbReference>
<protein>
    <recommendedName>
        <fullName evidence="4">SHSP domain-containing protein</fullName>
    </recommendedName>
</protein>
<accession>A0A8S1NT65</accession>
<evidence type="ECO:0000259" key="4">
    <source>
        <dbReference type="PROSITE" id="PS01031"/>
    </source>
</evidence>
<dbReference type="Pfam" id="PF01926">
    <property type="entry name" value="MMR_HSR1"/>
    <property type="match status" value="2"/>
</dbReference>
<evidence type="ECO:0000313" key="6">
    <source>
        <dbReference type="Proteomes" id="UP000688137"/>
    </source>
</evidence>
<evidence type="ECO:0000313" key="5">
    <source>
        <dbReference type="EMBL" id="CAD8095442.1"/>
    </source>
</evidence>
<sequence length="1149" mass="133177">MSSGSEKLDQVHQHHLMAPLKPFFPNQNMEDKRIRTAAREFHDFLKEAIDEEHQHLLNADQSIINEEIVKMSLPETKAEIKELIYELKRIQNEEEQLLLHFIGQAKQLDNNDKTTPKRIKDYFEGFYYEVMIRNNEKKKLYEKVLLREEQLQKHLSQLEINMNKIEKNYESIKKWHEIRSLRQTGRFKNSTSKIQKIQIPNNVSVQALSQDFLTKNVNIQQQEQQSVLHEDVMTKPNAITSGYNLEYKPIQYKELQSDLKEIEIDETSVYDWIVDIDLITTIAKNGWKVYLSKKFADAQVKSELEVPNYGFTKQQHKAQWEGAAVAVVGLYDKGKTFVLNNLTSSNLPSGKKVTTKGVSFKHVNVDSGTQLILVDTAGSYSPVKITNELSIVEKEATEMFITDLVFEISDYFICVVNDFTSLDQRYLDRLSRNLQNSPNKTFREIIVIHNLKEVESPEILEHVWSTQVTQIYSNGSIQRTKVASINPINNQLQEKHVLWFKTEFTRHVCLVNDDSYLGMSINPWVFSLLRYWLKAVFVPVNRQFSVVDSIIQFSKTKLSSYFRTILTLQIQDTDDFLVKTIVTQQEVQDSNVRIPQVSIDSSGLIMTRPDSFLPNTDIIATDQYIIYMDVPGLTYKKYKFQIIQDFLTKNVNIQQQEQQSVLHEDVMTKPNAITSGYNLEYKPIQYKELQSDLKEIEIDETSVYDWIVDIDLITTIAKNGWKVFLSKKFADSQVKSELEVPNYGFTKQQHKAQWEGAAVAVVGLYDKGKTFVLNNLTSSNLPSGKKVTTKGVSFKHVNVDSGTQLILVDTAGSYSPVKITNELSIVEKEATEMFITDLVFEISDYFICVVNDFTSLDQRYLDRLSRNLQNSPNKTFREIIVIHNLKEVESPEILEHVWSTQVTQIYSNGSIQRTKVASINPINNQLQEKHVLWFKTEFTRHVCLVNDDSYLGMSINPWVFSLLRYWLKAVFVPVNRQFSVVDSIIQFSKTKLSSYFRTILTLQIQDTDDFLVKTIVTQQEVQDSNVRIPQVSIDSSGLIMTRPDSFLPNTDIIATDQYIIYMDVPGLTKNEILVYRQNVVTIIKGIRKRPYESEKLERSERKYGEFALSFKIPEIYERKWSTFTVENGVLTIVYEKDKDDQIVRQKKQE</sequence>
<dbReference type="GO" id="GO:0005525">
    <property type="term" value="F:GTP binding"/>
    <property type="evidence" value="ECO:0007669"/>
    <property type="project" value="InterPro"/>
</dbReference>
<feature type="coiled-coil region" evidence="3">
    <location>
        <begin position="141"/>
        <end position="168"/>
    </location>
</feature>
<keyword evidence="3" id="KW-0175">Coiled coil</keyword>
<evidence type="ECO:0000256" key="2">
    <source>
        <dbReference type="RuleBase" id="RU003616"/>
    </source>
</evidence>
<dbReference type="InterPro" id="IPR006073">
    <property type="entry name" value="GTP-bd"/>
</dbReference>
<gene>
    <name evidence="5" type="ORF">PPRIM_AZ9-3.1.T0980174</name>
</gene>
<keyword evidence="6" id="KW-1185">Reference proteome</keyword>
<dbReference type="Pfam" id="PF00011">
    <property type="entry name" value="HSP20"/>
    <property type="match status" value="1"/>
</dbReference>